<proteinExistence type="predicted"/>
<reference evidence="1 2" key="1">
    <citation type="submission" date="2024-04" db="EMBL/GenBank/DDBJ databases">
        <title>Polymorphospora sp. isolated from Baiyangdian Lake in Xiong'an New Area.</title>
        <authorList>
            <person name="Zhang X."/>
            <person name="Liu J."/>
        </authorList>
    </citation>
    <scope>NUCLEOTIDE SEQUENCE [LARGE SCALE GENOMIC DNA]</scope>
    <source>
        <strain evidence="1 2">2-325</strain>
    </source>
</reference>
<sequence>MVFLVPNGQVIGSISYTVASLTALDYGSLNWSRSFHYRANSVAGQAAGAAVTNTSVYAEPLCVTSCTVNPGSSTIGGSALPGHPHSATGFFSTPISGVRWAAQSGFKFWFANSLWVHGVSNPLTTTPGAHRCDMALGGYHPGCVYDSVRPVLDVPATRSTTSAWPCPTACRTS</sequence>
<name>A0ABV5CP37_9ACTN</name>
<gene>
    <name evidence="1" type="ORF">AAFH96_11705</name>
</gene>
<protein>
    <submittedName>
        <fullName evidence="1">Uncharacterized protein</fullName>
    </submittedName>
</protein>
<evidence type="ECO:0000313" key="2">
    <source>
        <dbReference type="Proteomes" id="UP001582793"/>
    </source>
</evidence>
<evidence type="ECO:0000313" key="1">
    <source>
        <dbReference type="EMBL" id="MFB6393771.1"/>
    </source>
</evidence>
<organism evidence="1 2">
    <name type="scientific">Polymorphospora lycopeni</name>
    <dbReference type="NCBI Taxonomy" id="3140240"/>
    <lineage>
        <taxon>Bacteria</taxon>
        <taxon>Bacillati</taxon>
        <taxon>Actinomycetota</taxon>
        <taxon>Actinomycetes</taxon>
        <taxon>Micromonosporales</taxon>
        <taxon>Micromonosporaceae</taxon>
        <taxon>Polymorphospora</taxon>
    </lineage>
</organism>
<dbReference type="Proteomes" id="UP001582793">
    <property type="component" value="Unassembled WGS sequence"/>
</dbReference>
<accession>A0ABV5CP37</accession>
<comment type="caution">
    <text evidence="1">The sequence shown here is derived from an EMBL/GenBank/DDBJ whole genome shotgun (WGS) entry which is preliminary data.</text>
</comment>
<keyword evidence="2" id="KW-1185">Reference proteome</keyword>
<dbReference type="RefSeq" id="WP_375734130.1">
    <property type="nucleotide sequence ID" value="NZ_JBCGDC010000026.1"/>
</dbReference>
<dbReference type="EMBL" id="JBCGDC010000026">
    <property type="protein sequence ID" value="MFB6393771.1"/>
    <property type="molecule type" value="Genomic_DNA"/>
</dbReference>